<evidence type="ECO:0000313" key="11">
    <source>
        <dbReference type="EMBL" id="HAR50980.1"/>
    </source>
</evidence>
<evidence type="ECO:0000256" key="4">
    <source>
        <dbReference type="ARBA" id="ARBA00022496"/>
    </source>
</evidence>
<keyword evidence="5" id="KW-0547">Nucleotide-binding</keyword>
<keyword evidence="2" id="KW-0813">Transport</keyword>
<evidence type="ECO:0000256" key="6">
    <source>
        <dbReference type="ARBA" id="ARBA00022840"/>
    </source>
</evidence>
<evidence type="ECO:0000313" key="12">
    <source>
        <dbReference type="Proteomes" id="UP000264719"/>
    </source>
</evidence>
<dbReference type="CDD" id="cd03214">
    <property type="entry name" value="ABC_Iron-Siderophores_B12_Hemin"/>
    <property type="match status" value="1"/>
</dbReference>
<dbReference type="PANTHER" id="PTHR42771:SF3">
    <property type="entry name" value="PETROBACTIN IMPORT ATP-BINDING PROTEIN YCLP"/>
    <property type="match status" value="1"/>
</dbReference>
<keyword evidence="3" id="KW-1003">Cell membrane</keyword>
<dbReference type="GO" id="GO:0005886">
    <property type="term" value="C:plasma membrane"/>
    <property type="evidence" value="ECO:0007669"/>
    <property type="project" value="UniProtKB-SubCell"/>
</dbReference>
<dbReference type="PANTHER" id="PTHR42771">
    <property type="entry name" value="IRON(3+)-HYDROXAMATE IMPORT ATP-BINDING PROTEIN FHUC"/>
    <property type="match status" value="1"/>
</dbReference>
<dbReference type="EMBL" id="DMVW01000042">
    <property type="protein sequence ID" value="HAR50980.1"/>
    <property type="molecule type" value="Genomic_DNA"/>
</dbReference>
<evidence type="ECO:0000256" key="9">
    <source>
        <dbReference type="ARBA" id="ARBA00023136"/>
    </source>
</evidence>
<protein>
    <submittedName>
        <fullName evidence="11">ABC transporter ATP-binding protein</fullName>
    </submittedName>
</protein>
<evidence type="ECO:0000256" key="8">
    <source>
        <dbReference type="ARBA" id="ARBA00023065"/>
    </source>
</evidence>
<sequence>MIELTNLSYAAGGTPILRDVSAILPRGGITALIGANGAGKSTLLHCMAGLNRPGAGAVGIDGEDPFAMEDRARARRVALLQQSPSIVARLSVADLVGFGRWPHHGGREGVEDRAIVAEALAAFELDDLASRALDTLSGGQRQRALVAMVWAQSAPWLLLDEPLNALDPRHAHDLMARLHALSRPGRAGQTGRSVVLVVHDINAAARWADHVVALRDGRVHAAGPCEAVLTPDRLWEVFGLRFDVVRHAGRPVVIPG</sequence>
<comment type="caution">
    <text evidence="11">The sequence shown here is derived from an EMBL/GenBank/DDBJ whole genome shotgun (WGS) entry which is preliminary data.</text>
</comment>
<reference evidence="11 12" key="1">
    <citation type="journal article" date="2018" name="Nat. Biotechnol.">
        <title>A standardized bacterial taxonomy based on genome phylogeny substantially revises the tree of life.</title>
        <authorList>
            <person name="Parks D.H."/>
            <person name="Chuvochina M."/>
            <person name="Waite D.W."/>
            <person name="Rinke C."/>
            <person name="Skarshewski A."/>
            <person name="Chaumeil P.A."/>
            <person name="Hugenholtz P."/>
        </authorList>
    </citation>
    <scope>NUCLEOTIDE SEQUENCE [LARGE SCALE GENOMIC DNA]</scope>
    <source>
        <strain evidence="11">UBA9169</strain>
    </source>
</reference>
<proteinExistence type="predicted"/>
<dbReference type="InterPro" id="IPR003439">
    <property type="entry name" value="ABC_transporter-like_ATP-bd"/>
</dbReference>
<comment type="subcellular location">
    <subcellularLocation>
        <location evidence="1">Cell membrane</location>
        <topology evidence="1">Peripheral membrane protein</topology>
    </subcellularLocation>
</comment>
<name>A0A348W8W8_9RHOB</name>
<evidence type="ECO:0000256" key="5">
    <source>
        <dbReference type="ARBA" id="ARBA00022741"/>
    </source>
</evidence>
<evidence type="ECO:0000256" key="1">
    <source>
        <dbReference type="ARBA" id="ARBA00004202"/>
    </source>
</evidence>
<dbReference type="GO" id="GO:0005524">
    <property type="term" value="F:ATP binding"/>
    <property type="evidence" value="ECO:0007669"/>
    <property type="project" value="UniProtKB-KW"/>
</dbReference>
<dbReference type="RefSeq" id="WP_339853325.1">
    <property type="nucleotide sequence ID" value="NZ_CAXAXR010000004.1"/>
</dbReference>
<dbReference type="SUPFAM" id="SSF52540">
    <property type="entry name" value="P-loop containing nucleoside triphosphate hydrolases"/>
    <property type="match status" value="1"/>
</dbReference>
<dbReference type="InterPro" id="IPR051535">
    <property type="entry name" value="Siderophore_ABC-ATPase"/>
</dbReference>
<dbReference type="GO" id="GO:0016887">
    <property type="term" value="F:ATP hydrolysis activity"/>
    <property type="evidence" value="ECO:0007669"/>
    <property type="project" value="InterPro"/>
</dbReference>
<feature type="domain" description="ABC transporter" evidence="10">
    <location>
        <begin position="2"/>
        <end position="241"/>
    </location>
</feature>
<gene>
    <name evidence="11" type="ORF">DCS45_03750</name>
</gene>
<evidence type="ECO:0000256" key="7">
    <source>
        <dbReference type="ARBA" id="ARBA00023004"/>
    </source>
</evidence>
<keyword evidence="7" id="KW-0408">Iron</keyword>
<dbReference type="InterPro" id="IPR027417">
    <property type="entry name" value="P-loop_NTPase"/>
</dbReference>
<dbReference type="PROSITE" id="PS50893">
    <property type="entry name" value="ABC_TRANSPORTER_2"/>
    <property type="match status" value="1"/>
</dbReference>
<dbReference type="GO" id="GO:0006826">
    <property type="term" value="P:iron ion transport"/>
    <property type="evidence" value="ECO:0007669"/>
    <property type="project" value="UniProtKB-KW"/>
</dbReference>
<dbReference type="Proteomes" id="UP000264719">
    <property type="component" value="Unassembled WGS sequence"/>
</dbReference>
<keyword evidence="8" id="KW-0406">Ion transport</keyword>
<dbReference type="Gene3D" id="3.40.50.300">
    <property type="entry name" value="P-loop containing nucleotide triphosphate hydrolases"/>
    <property type="match status" value="1"/>
</dbReference>
<dbReference type="PROSITE" id="PS00211">
    <property type="entry name" value="ABC_TRANSPORTER_1"/>
    <property type="match status" value="1"/>
</dbReference>
<keyword evidence="6 11" id="KW-0067">ATP-binding</keyword>
<organism evidence="11 12">
    <name type="scientific">Roseovarius nubinhibens</name>
    <dbReference type="NCBI Taxonomy" id="314263"/>
    <lineage>
        <taxon>Bacteria</taxon>
        <taxon>Pseudomonadati</taxon>
        <taxon>Pseudomonadota</taxon>
        <taxon>Alphaproteobacteria</taxon>
        <taxon>Rhodobacterales</taxon>
        <taxon>Roseobacteraceae</taxon>
        <taxon>Roseovarius</taxon>
    </lineage>
</organism>
<evidence type="ECO:0000256" key="2">
    <source>
        <dbReference type="ARBA" id="ARBA00022448"/>
    </source>
</evidence>
<evidence type="ECO:0000256" key="3">
    <source>
        <dbReference type="ARBA" id="ARBA00022475"/>
    </source>
</evidence>
<keyword evidence="9" id="KW-0472">Membrane</keyword>
<dbReference type="AlphaFoldDB" id="A0A348W8W8"/>
<dbReference type="InterPro" id="IPR003593">
    <property type="entry name" value="AAA+_ATPase"/>
</dbReference>
<dbReference type="SMART" id="SM00382">
    <property type="entry name" value="AAA"/>
    <property type="match status" value="1"/>
</dbReference>
<keyword evidence="4" id="KW-0410">Iron transport</keyword>
<dbReference type="Pfam" id="PF00005">
    <property type="entry name" value="ABC_tran"/>
    <property type="match status" value="1"/>
</dbReference>
<accession>A0A348W8W8</accession>
<dbReference type="InterPro" id="IPR017871">
    <property type="entry name" value="ABC_transporter-like_CS"/>
</dbReference>
<evidence type="ECO:0000259" key="10">
    <source>
        <dbReference type="PROSITE" id="PS50893"/>
    </source>
</evidence>